<reference evidence="1 2" key="1">
    <citation type="submission" date="2017-06" db="EMBL/GenBank/DDBJ databases">
        <title>Genome Sequencing of the methanotroph Methylovulum psychrotolerants str. HV10-M2 isolated from a high-altitude environment.</title>
        <authorList>
            <person name="Mateos-Rivera A."/>
        </authorList>
    </citation>
    <scope>NUCLEOTIDE SEQUENCE [LARGE SCALE GENOMIC DNA]</scope>
    <source>
        <strain evidence="1 2">HV10_M2</strain>
    </source>
</reference>
<sequence>MSEFVMGESGRTGFMPWSDAQKKEIYPALFKGNGGGAVMAQCHPDGLHILKLSEVELGRYMDAVSKALGKPVKSIQLTGHEAFVQIEKDLFDKCSASATDEPADFLGR</sequence>
<name>A0A1Z4C0H8_9GAMM</name>
<dbReference type="RefSeq" id="WP_088619892.1">
    <property type="nucleotide sequence ID" value="NZ_CP022129.1"/>
</dbReference>
<dbReference type="Proteomes" id="UP000197019">
    <property type="component" value="Chromosome"/>
</dbReference>
<evidence type="ECO:0000313" key="1">
    <source>
        <dbReference type="EMBL" id="ASF47020.1"/>
    </source>
</evidence>
<dbReference type="KEGG" id="mpsy:CEK71_13585"/>
<dbReference type="EMBL" id="CP022129">
    <property type="protein sequence ID" value="ASF47020.1"/>
    <property type="molecule type" value="Genomic_DNA"/>
</dbReference>
<gene>
    <name evidence="1" type="ORF">CEK71_13585</name>
</gene>
<organism evidence="1 2">
    <name type="scientific">Methylovulum psychrotolerans</name>
    <dbReference type="NCBI Taxonomy" id="1704499"/>
    <lineage>
        <taxon>Bacteria</taxon>
        <taxon>Pseudomonadati</taxon>
        <taxon>Pseudomonadota</taxon>
        <taxon>Gammaproteobacteria</taxon>
        <taxon>Methylococcales</taxon>
        <taxon>Methylococcaceae</taxon>
        <taxon>Methylovulum</taxon>
    </lineage>
</organism>
<accession>A0A1Z4C0H8</accession>
<evidence type="ECO:0000313" key="2">
    <source>
        <dbReference type="Proteomes" id="UP000197019"/>
    </source>
</evidence>
<protein>
    <submittedName>
        <fullName evidence="1">Uncharacterized protein</fullName>
    </submittedName>
</protein>
<proteinExistence type="predicted"/>
<dbReference type="AlphaFoldDB" id="A0A1Z4C0H8"/>
<keyword evidence="2" id="KW-1185">Reference proteome</keyword>